<sequence length="247" mass="27463">MAERVQPDPSTDSEPEPPLTLKPPPGNYIVQFPRDQIYRVPPPENADFAERFRTQTPQKSSINPRLKWVLAILFSLAVLIAIILTLVFTLSKPSPPAFHINQFSTKNTPPSRYRKPEYNITLRVDNENSRMGLRYESGGSASLEYKGLEIADGKTPSFFQPNGDKTAFRLALKGLNVELPREIKRSFESTKGSKGSVTLTLTLTVPVGVKMGGTWIRSRKMVVGCDLTVNTLGKGSRVTSQECHSMI</sequence>
<gene>
    <name evidence="1" type="ORF">MRB53_000154</name>
</gene>
<comment type="caution">
    <text evidence="1">The sequence shown here is derived from an EMBL/GenBank/DDBJ whole genome shotgun (WGS) entry which is preliminary data.</text>
</comment>
<reference evidence="1 2" key="1">
    <citation type="journal article" date="2022" name="Hortic Res">
        <title>A haplotype resolved chromosomal level avocado genome allows analysis of novel avocado genes.</title>
        <authorList>
            <person name="Nath O."/>
            <person name="Fletcher S.J."/>
            <person name="Hayward A."/>
            <person name="Shaw L.M."/>
            <person name="Masouleh A.K."/>
            <person name="Furtado A."/>
            <person name="Henry R.J."/>
            <person name="Mitter N."/>
        </authorList>
    </citation>
    <scope>NUCLEOTIDE SEQUENCE [LARGE SCALE GENOMIC DNA]</scope>
    <source>
        <strain evidence="2">cv. Hass</strain>
    </source>
</reference>
<evidence type="ECO:0000313" key="1">
    <source>
        <dbReference type="EMBL" id="KAJ8647131.1"/>
    </source>
</evidence>
<keyword evidence="2" id="KW-1185">Reference proteome</keyword>
<evidence type="ECO:0000313" key="2">
    <source>
        <dbReference type="Proteomes" id="UP001234297"/>
    </source>
</evidence>
<protein>
    <submittedName>
        <fullName evidence="1">Uncharacterized protein</fullName>
    </submittedName>
</protein>
<accession>A0ACC2MN97</accession>
<dbReference type="Proteomes" id="UP001234297">
    <property type="component" value="Chromosome 1"/>
</dbReference>
<dbReference type="EMBL" id="CM056809">
    <property type="protein sequence ID" value="KAJ8647131.1"/>
    <property type="molecule type" value="Genomic_DNA"/>
</dbReference>
<name>A0ACC2MN97_PERAE</name>
<proteinExistence type="predicted"/>
<organism evidence="1 2">
    <name type="scientific">Persea americana</name>
    <name type="common">Avocado</name>
    <dbReference type="NCBI Taxonomy" id="3435"/>
    <lineage>
        <taxon>Eukaryota</taxon>
        <taxon>Viridiplantae</taxon>
        <taxon>Streptophyta</taxon>
        <taxon>Embryophyta</taxon>
        <taxon>Tracheophyta</taxon>
        <taxon>Spermatophyta</taxon>
        <taxon>Magnoliopsida</taxon>
        <taxon>Magnoliidae</taxon>
        <taxon>Laurales</taxon>
        <taxon>Lauraceae</taxon>
        <taxon>Persea</taxon>
    </lineage>
</organism>